<keyword evidence="1" id="KW-0812">Transmembrane</keyword>
<dbReference type="GO" id="GO:0016020">
    <property type="term" value="C:membrane"/>
    <property type="evidence" value="ECO:0007669"/>
    <property type="project" value="TreeGrafter"/>
</dbReference>
<dbReference type="Pfam" id="PF01757">
    <property type="entry name" value="Acyl_transf_3"/>
    <property type="match status" value="1"/>
</dbReference>
<feature type="transmembrane region" description="Helical" evidence="1">
    <location>
        <begin position="231"/>
        <end position="252"/>
    </location>
</feature>
<sequence>MSLKKNRFIELDSVRGIAALAVVIYHYLYRYNELYTHQDLNLDWAYWGKYGVQLFFIISGFVIFMSLERVKKPLDFIASRFTRLFPAYWIALIITTLVVYSFGLPGREVSLTSTVINFTMLQEFFKVRHVDGVYWTLTVELIFYFWMFVLLCANKLNYIQQFIFVLLVISIAYNLGFTPENKYIEKIFIVQYIPYFSIGIILFKGYKEGLRLSNTILLLMSFWLMYISNEFSVFCLSVFFVFIVYISVFCNVRILRIKVFTFLGSISYSLYLLHQNIGYVIINTGYKLEASPFVSIATAFIISIILASILTFYIEGPIMKLMRQAYRDKRFTFKLNG</sequence>
<evidence type="ECO:0000259" key="2">
    <source>
        <dbReference type="Pfam" id="PF01757"/>
    </source>
</evidence>
<evidence type="ECO:0000256" key="1">
    <source>
        <dbReference type="SAM" id="Phobius"/>
    </source>
</evidence>
<feature type="transmembrane region" description="Helical" evidence="1">
    <location>
        <begin position="50"/>
        <end position="67"/>
    </location>
</feature>
<feature type="transmembrane region" description="Helical" evidence="1">
    <location>
        <begin position="132"/>
        <end position="151"/>
    </location>
</feature>
<dbReference type="GO" id="GO:0016747">
    <property type="term" value="F:acyltransferase activity, transferring groups other than amino-acyl groups"/>
    <property type="evidence" value="ECO:0007669"/>
    <property type="project" value="InterPro"/>
</dbReference>
<feature type="transmembrane region" description="Helical" evidence="1">
    <location>
        <begin position="12"/>
        <end position="30"/>
    </location>
</feature>
<dbReference type="RefSeq" id="WP_024700409.1">
    <property type="nucleotide sequence ID" value="NZ_CP013248.1"/>
</dbReference>
<dbReference type="InterPro" id="IPR050879">
    <property type="entry name" value="Acyltransferase_3"/>
</dbReference>
<dbReference type="AlphaFoldDB" id="A0A5P4S607"/>
<accession>A0A5P4S607</accession>
<feature type="transmembrane region" description="Helical" evidence="1">
    <location>
        <begin position="294"/>
        <end position="314"/>
    </location>
</feature>
<feature type="transmembrane region" description="Helical" evidence="1">
    <location>
        <begin position="87"/>
        <end position="104"/>
    </location>
</feature>
<organism evidence="3">
    <name type="scientific">Vibrio parahaemolyticus</name>
    <dbReference type="NCBI Taxonomy" id="670"/>
    <lineage>
        <taxon>Bacteria</taxon>
        <taxon>Pseudomonadati</taxon>
        <taxon>Pseudomonadota</taxon>
        <taxon>Gammaproteobacteria</taxon>
        <taxon>Vibrionales</taxon>
        <taxon>Vibrionaceae</taxon>
        <taxon>Vibrio</taxon>
    </lineage>
</organism>
<name>A0A5P4S607_VIBPH</name>
<evidence type="ECO:0000313" key="3">
    <source>
        <dbReference type="EMBL" id="QFC17924.1"/>
    </source>
</evidence>
<proteinExistence type="predicted"/>
<dbReference type="InterPro" id="IPR002656">
    <property type="entry name" value="Acyl_transf_3_dom"/>
</dbReference>
<feature type="transmembrane region" description="Helical" evidence="1">
    <location>
        <begin position="209"/>
        <end position="225"/>
    </location>
</feature>
<dbReference type="GO" id="GO:0000271">
    <property type="term" value="P:polysaccharide biosynthetic process"/>
    <property type="evidence" value="ECO:0007669"/>
    <property type="project" value="TreeGrafter"/>
</dbReference>
<feature type="transmembrane region" description="Helical" evidence="1">
    <location>
        <begin position="158"/>
        <end position="177"/>
    </location>
</feature>
<protein>
    <recommendedName>
        <fullName evidence="2">Acyltransferase 3 domain-containing protein</fullName>
    </recommendedName>
</protein>
<dbReference type="PANTHER" id="PTHR23028:SF131">
    <property type="entry name" value="BLR2367 PROTEIN"/>
    <property type="match status" value="1"/>
</dbReference>
<keyword evidence="1" id="KW-0472">Membrane</keyword>
<gene>
    <name evidence="3" type="primary">wcoZ</name>
</gene>
<feature type="domain" description="Acyltransferase 3" evidence="2">
    <location>
        <begin position="9"/>
        <end position="310"/>
    </location>
</feature>
<dbReference type="EMBL" id="MK463647">
    <property type="protein sequence ID" value="QFC17924.1"/>
    <property type="molecule type" value="Genomic_DNA"/>
</dbReference>
<reference evidence="3" key="1">
    <citation type="journal article" date="2019" name="Int. J. Food Microbiol.">
        <title>Developing a novel molecular serotyping system based on capsular polysaccharide synthesis gene clusters of Vibrio parahaemolyticus.</title>
        <authorList>
            <person name="Pang Y."/>
            <person name="Guo X."/>
            <person name="Tian X."/>
            <person name="Liu F."/>
            <person name="Wang L."/>
            <person name="Wu J."/>
            <person name="Zhang S."/>
            <person name="Li S."/>
            <person name="Liu B."/>
        </authorList>
    </citation>
    <scope>NUCLEOTIDE SEQUENCE</scope>
    <source>
        <strain evidence="3">G3508</strain>
    </source>
</reference>
<keyword evidence="1" id="KW-1133">Transmembrane helix</keyword>
<feature type="transmembrane region" description="Helical" evidence="1">
    <location>
        <begin position="259"/>
        <end position="282"/>
    </location>
</feature>
<dbReference type="PANTHER" id="PTHR23028">
    <property type="entry name" value="ACETYLTRANSFERASE"/>
    <property type="match status" value="1"/>
</dbReference>
<feature type="transmembrane region" description="Helical" evidence="1">
    <location>
        <begin position="183"/>
        <end position="202"/>
    </location>
</feature>